<dbReference type="Gene3D" id="3.40.50.150">
    <property type="entry name" value="Vaccinia Virus protein VP39"/>
    <property type="match status" value="1"/>
</dbReference>
<dbReference type="SUPFAM" id="SSF53335">
    <property type="entry name" value="S-adenosyl-L-methionine-dependent methyltransferases"/>
    <property type="match status" value="1"/>
</dbReference>
<keyword evidence="3" id="KW-1185">Reference proteome</keyword>
<dbReference type="RefSeq" id="WP_101834811.1">
    <property type="nucleotide sequence ID" value="NZ_FZMO01000526.1"/>
</dbReference>
<dbReference type="CDD" id="cd02440">
    <property type="entry name" value="AdoMet_MTases"/>
    <property type="match status" value="1"/>
</dbReference>
<sequence>MAGRGSTVERRLRPVAGFVVATAGAQNFLGARWVPALLAVTPAQRRRQVALRLLAWSPHYFQPDEHDRDAAAERNRRTRQILADDLLGRYLQPDDDVLDVGCGPGYLAAAVAPRVHAVTAVDVSRGVLACARVLNPAPNLEYLTVEDFRRSGRDVDVVYCIAVAQHLTDEVFARALRDWHAALRPGGRLLVDVVVGDPDWRTEQQWRADRGLVGRAKLRFALNCFGRSAEQVRRLVAGAGFGELDLVPISALVDVEDDVASQHLLVARRLDVAVLPAPTPSRGLVVDVPAQAAPADRLGQERLGLERLDLERRDLERVAPTSVDVDPDLSPNSRSK</sequence>
<dbReference type="Pfam" id="PF13649">
    <property type="entry name" value="Methyltransf_25"/>
    <property type="match status" value="1"/>
</dbReference>
<accession>A0A2I2KZM3</accession>
<name>A0A2I2KZM3_9ACTN</name>
<keyword evidence="2" id="KW-0489">Methyltransferase</keyword>
<dbReference type="GO" id="GO:0008168">
    <property type="term" value="F:methyltransferase activity"/>
    <property type="evidence" value="ECO:0007669"/>
    <property type="project" value="UniProtKB-KW"/>
</dbReference>
<dbReference type="AlphaFoldDB" id="A0A2I2KZM3"/>
<feature type="domain" description="Methyltransferase" evidence="1">
    <location>
        <begin position="97"/>
        <end position="187"/>
    </location>
</feature>
<gene>
    <name evidence="2" type="ORF">FRACA_600018</name>
</gene>
<dbReference type="GO" id="GO:0032259">
    <property type="term" value="P:methylation"/>
    <property type="evidence" value="ECO:0007669"/>
    <property type="project" value="UniProtKB-KW"/>
</dbReference>
<reference evidence="2 3" key="1">
    <citation type="submission" date="2017-06" db="EMBL/GenBank/DDBJ databases">
        <authorList>
            <person name="Kim H.J."/>
            <person name="Triplett B.A."/>
        </authorList>
    </citation>
    <scope>NUCLEOTIDE SEQUENCE [LARGE SCALE GENOMIC DNA]</scope>
    <source>
        <strain evidence="2">FRACA_ARgP5</strain>
    </source>
</reference>
<evidence type="ECO:0000313" key="2">
    <source>
        <dbReference type="EMBL" id="SNQ51107.1"/>
    </source>
</evidence>
<evidence type="ECO:0000259" key="1">
    <source>
        <dbReference type="Pfam" id="PF13649"/>
    </source>
</evidence>
<dbReference type="EMBL" id="FZMO01000526">
    <property type="protein sequence ID" value="SNQ51107.1"/>
    <property type="molecule type" value="Genomic_DNA"/>
</dbReference>
<proteinExistence type="predicted"/>
<dbReference type="OrthoDB" id="5174037at2"/>
<dbReference type="PANTHER" id="PTHR43464:SF92">
    <property type="entry name" value="SLR1071 PROTEIN"/>
    <property type="match status" value="1"/>
</dbReference>
<dbReference type="InterPro" id="IPR029063">
    <property type="entry name" value="SAM-dependent_MTases_sf"/>
</dbReference>
<dbReference type="InterPro" id="IPR041698">
    <property type="entry name" value="Methyltransf_25"/>
</dbReference>
<evidence type="ECO:0000313" key="3">
    <source>
        <dbReference type="Proteomes" id="UP000234331"/>
    </source>
</evidence>
<keyword evidence="2" id="KW-0808">Transferase</keyword>
<organism evidence="2 3">
    <name type="scientific">Frankia canadensis</name>
    <dbReference type="NCBI Taxonomy" id="1836972"/>
    <lineage>
        <taxon>Bacteria</taxon>
        <taxon>Bacillati</taxon>
        <taxon>Actinomycetota</taxon>
        <taxon>Actinomycetes</taxon>
        <taxon>Frankiales</taxon>
        <taxon>Frankiaceae</taxon>
        <taxon>Frankia</taxon>
    </lineage>
</organism>
<protein>
    <submittedName>
        <fullName evidence="2">Methyltransferase family protein</fullName>
    </submittedName>
</protein>
<dbReference type="Proteomes" id="UP000234331">
    <property type="component" value="Unassembled WGS sequence"/>
</dbReference>
<dbReference type="PANTHER" id="PTHR43464">
    <property type="entry name" value="METHYLTRANSFERASE"/>
    <property type="match status" value="1"/>
</dbReference>